<reference evidence="1 2" key="1">
    <citation type="submission" date="2021-02" db="EMBL/GenBank/DDBJ databases">
        <title>Niveibacterium changnyeongensis HC41.</title>
        <authorList>
            <person name="Kang M."/>
        </authorList>
    </citation>
    <scope>NUCLEOTIDE SEQUENCE [LARGE SCALE GENOMIC DNA]</scope>
    <source>
        <strain evidence="1 2">HC41</strain>
    </source>
</reference>
<gene>
    <name evidence="1" type="ORF">JY500_02950</name>
</gene>
<dbReference type="Proteomes" id="UP000663570">
    <property type="component" value="Chromosome"/>
</dbReference>
<dbReference type="EMBL" id="CP071060">
    <property type="protein sequence ID" value="QSI77632.1"/>
    <property type="molecule type" value="Genomic_DNA"/>
</dbReference>
<evidence type="ECO:0000313" key="1">
    <source>
        <dbReference type="EMBL" id="QSI77632.1"/>
    </source>
</evidence>
<sequence>MPALSVKTRWVLGLLAVTALLAKPAYDYHLARQARAAAQARYAADKAEFQRLCREVAGYKFYRKAENVEGILLLKVRRDGDWQDLMAPGAAFALEGTDESYISSFLYNRDPITTAGDNSYFVDGGQAASSISGFKYVEVVDERNGERVHYTPRWDEPWQYDKSYLKGYIKFWLDKSPPLDPPRYAVTFEDHVVPEERARGLASSTVKVIDTQTNEVMAEMLRYAWSPPGAFSRSATPWLSAYKCPGVGHGSSTATRQFVDRVLVPPGATAPPPPK</sequence>
<evidence type="ECO:0008006" key="3">
    <source>
        <dbReference type="Google" id="ProtNLM"/>
    </source>
</evidence>
<name>A0ABX7M7A3_9RHOO</name>
<accession>A0ABX7M7A3</accession>
<dbReference type="RefSeq" id="WP_206255025.1">
    <property type="nucleotide sequence ID" value="NZ_CP071060.1"/>
</dbReference>
<proteinExistence type="predicted"/>
<evidence type="ECO:0000313" key="2">
    <source>
        <dbReference type="Proteomes" id="UP000663570"/>
    </source>
</evidence>
<protein>
    <recommendedName>
        <fullName evidence="3">DUF2092 domain-containing protein</fullName>
    </recommendedName>
</protein>
<organism evidence="1 2">
    <name type="scientific">Niveibacterium microcysteis</name>
    <dbReference type="NCBI Taxonomy" id="2811415"/>
    <lineage>
        <taxon>Bacteria</taxon>
        <taxon>Pseudomonadati</taxon>
        <taxon>Pseudomonadota</taxon>
        <taxon>Betaproteobacteria</taxon>
        <taxon>Rhodocyclales</taxon>
        <taxon>Rhodocyclaceae</taxon>
        <taxon>Niveibacterium</taxon>
    </lineage>
</organism>
<keyword evidence="2" id="KW-1185">Reference proteome</keyword>